<dbReference type="EMBL" id="LILD01000001">
    <property type="protein sequence ID" value="KOO39180.1"/>
    <property type="molecule type" value="Genomic_DNA"/>
</dbReference>
<sequence>MSGEPFCKSCTASVRLTKKEMDQLMVEYGQKDGKSLVGTGEYFRRVNQCMQCPDLLYETTCKYSGMLVQYISRFQNKSCPHPAGTKWS</sequence>
<organism evidence="1">
    <name type="scientific">Halalkalibacterium halodurans</name>
    <name type="common">Bacillus halodurans</name>
    <dbReference type="NCBI Taxonomy" id="86665"/>
    <lineage>
        <taxon>Bacteria</taxon>
        <taxon>Bacillati</taxon>
        <taxon>Bacillota</taxon>
        <taxon>Bacilli</taxon>
        <taxon>Bacillales</taxon>
        <taxon>Bacillaceae</taxon>
        <taxon>Halalkalibacterium (ex Joshi et al. 2022)</taxon>
    </lineage>
</organism>
<comment type="caution">
    <text evidence="1">The sequence shown here is derived from an EMBL/GenBank/DDBJ whole genome shotgun (WGS) entry which is preliminary data.</text>
</comment>
<gene>
    <name evidence="1" type="ORF">AMD02_10240</name>
</gene>
<reference evidence="1" key="1">
    <citation type="submission" date="2015-08" db="EMBL/GenBank/DDBJ databases">
        <title>Complete DNA Sequence of Pseudomonas syringae pv. actinidiae, the Causal Agent of Kiwifruit Canker Disease.</title>
        <authorList>
            <person name="Rikkerink E.H.A."/>
            <person name="Fineran P.C."/>
        </authorList>
    </citation>
    <scope>NUCLEOTIDE SEQUENCE</scope>
    <source>
        <strain evidence="1">DSM 13666</strain>
    </source>
</reference>
<evidence type="ECO:0000313" key="1">
    <source>
        <dbReference type="EMBL" id="KOO39180.1"/>
    </source>
</evidence>
<accession>A0A0M0KK71</accession>
<name>A0A0M0KK71_ALKHA</name>
<dbReference type="AlphaFoldDB" id="A0A0M0KK71"/>
<accession>A0A4Y7WPL4</accession>
<dbReference type="PATRIC" id="fig|136160.3.peg.2435"/>
<dbReference type="RefSeq" id="WP_053431242.1">
    <property type="nucleotide sequence ID" value="NZ_CP040441.1"/>
</dbReference>
<dbReference type="GeneID" id="87597473"/>
<protein>
    <submittedName>
        <fullName evidence="1">Uncharacterized protein</fullName>
    </submittedName>
</protein>
<proteinExistence type="predicted"/>